<dbReference type="InterPro" id="IPR036573">
    <property type="entry name" value="CBM_sf_5/12"/>
</dbReference>
<dbReference type="InterPro" id="IPR029070">
    <property type="entry name" value="Chitinase_insertion_sf"/>
</dbReference>
<evidence type="ECO:0000256" key="3">
    <source>
        <dbReference type="ARBA" id="ARBA00022801"/>
    </source>
</evidence>
<gene>
    <name evidence="9" type="primary">chiA_1</name>
    <name evidence="9" type="ORF">KOLFYP65_03038</name>
</gene>
<dbReference type="Gene3D" id="2.60.40.10">
    <property type="entry name" value="Immunoglobulins"/>
    <property type="match status" value="1"/>
</dbReference>
<dbReference type="InterPro" id="IPR003610">
    <property type="entry name" value="CBM5/12"/>
</dbReference>
<feature type="domain" description="GH18" evidence="8">
    <location>
        <begin position="53"/>
        <end position="482"/>
    </location>
</feature>
<dbReference type="GO" id="GO:0030246">
    <property type="term" value="F:carbohydrate binding"/>
    <property type="evidence" value="ECO:0007669"/>
    <property type="project" value="InterPro"/>
</dbReference>
<dbReference type="SUPFAM" id="SSF51445">
    <property type="entry name" value="(Trans)glycosidases"/>
    <property type="match status" value="1"/>
</dbReference>
<dbReference type="InterPro" id="IPR017853">
    <property type="entry name" value="GH"/>
</dbReference>
<dbReference type="EMBL" id="CACRTM010000013">
    <property type="protein sequence ID" value="VYT64731.1"/>
    <property type="molecule type" value="Genomic_DNA"/>
</dbReference>
<dbReference type="GO" id="GO:0008843">
    <property type="term" value="F:endochitinase activity"/>
    <property type="evidence" value="ECO:0007669"/>
    <property type="project" value="UniProtKB-EC"/>
</dbReference>
<sequence length="704" mass="76980">MATSKLIQGDTLTETSNAADGFNPAKEVSAYSYTSARVAKPVYNQYKSSTAKPKVFGYYTDWSQYDGRLQGDDSKDNRGRGYDLTNVAPTAYDKIIVGFVGVTGFHKIDGQYRDVVAEGAEQCGKVKYEPTFLDPWGDFQSYVNVGHSVSGWDVDPKTVTQANTKGLLGGLRDLQAKAKQQGHDLVLSMSIGGWTMSNGFHETAASDSARKTFAKGVVKLFKQFPMFSEVDIDWEYPNAEGAGNPYGPEDGENYALLIGELRKQLDSAGLSNVKISIASSAVVKTFDYSNVKALLQAGLYGINVMTYDFFGTPWAETLTHHTNLNALEEGGWAVNTIVDHLLAEGFPADRINIGYAGYTRNGRSVELESLSPLKGSYNPGTGTTTGTFESGTTEWYDVIYNYLDLENQKGRNGFNVYTDQVANADYLYNPESKLFMSLDTPRSVKAKGEYAAKLGLGGMFTWTIDQDNGVLVNAAREGLGYEMASEVIDMEPFYFEGINVDPADGQDDDSVQPEPAINHAPKAAIELRVVGGSTVQLSGEGSSDEDKDEITWSWGVPSEISVADKTSAVIEFVVPEVTVNTNFQFTLFVRDAWGEPSSQQRYVLVVVPSASQVQPEPEEDDTVVPVEPVEPEEDTTPAEDDTSTDDATTPYPLWDASTVYGGNWGTFETVSWKGHNYQVKWWSQGDQPDLNCAAGQAWTDLGAY</sequence>
<evidence type="ECO:0000256" key="6">
    <source>
        <dbReference type="ARBA" id="ARBA00023326"/>
    </source>
</evidence>
<keyword evidence="3 9" id="KW-0378">Hydrolase</keyword>
<dbReference type="InterPro" id="IPR050314">
    <property type="entry name" value="Glycosyl_Hydrlase_18"/>
</dbReference>
<comment type="catalytic activity">
    <reaction evidence="1">
        <text>Random endo-hydrolysis of N-acetyl-beta-D-glucosaminide (1-&gt;4)-beta-linkages in chitin and chitodextrins.</text>
        <dbReference type="EC" id="3.2.1.14"/>
    </reaction>
</comment>
<feature type="compositionally biased region" description="Acidic residues" evidence="7">
    <location>
        <begin position="629"/>
        <end position="644"/>
    </location>
</feature>
<name>A0A6N2YD36_KLEOX</name>
<evidence type="ECO:0000256" key="5">
    <source>
        <dbReference type="ARBA" id="ARBA00023277"/>
    </source>
</evidence>
<keyword evidence="6" id="KW-0624">Polysaccharide degradation</keyword>
<dbReference type="SUPFAM" id="SSF54556">
    <property type="entry name" value="Chitinase insertion domain"/>
    <property type="match status" value="1"/>
</dbReference>
<keyword evidence="5" id="KW-0119">Carbohydrate metabolism</keyword>
<evidence type="ECO:0000256" key="4">
    <source>
        <dbReference type="ARBA" id="ARBA00023024"/>
    </source>
</evidence>
<dbReference type="SMART" id="SM00495">
    <property type="entry name" value="ChtBD3"/>
    <property type="match status" value="1"/>
</dbReference>
<dbReference type="GO" id="GO:0008061">
    <property type="term" value="F:chitin binding"/>
    <property type="evidence" value="ECO:0007669"/>
    <property type="project" value="InterPro"/>
</dbReference>
<organism evidence="9">
    <name type="scientific">Klebsiella oxytoca</name>
    <dbReference type="NCBI Taxonomy" id="571"/>
    <lineage>
        <taxon>Bacteria</taxon>
        <taxon>Pseudomonadati</taxon>
        <taxon>Pseudomonadota</taxon>
        <taxon>Gammaproteobacteria</taxon>
        <taxon>Enterobacterales</taxon>
        <taxon>Enterobacteriaceae</taxon>
        <taxon>Klebsiella/Raoultella group</taxon>
        <taxon>Klebsiella</taxon>
    </lineage>
</organism>
<dbReference type="PANTHER" id="PTHR11177">
    <property type="entry name" value="CHITINASE"/>
    <property type="match status" value="1"/>
</dbReference>
<dbReference type="CDD" id="cd06548">
    <property type="entry name" value="GH18_chitinase"/>
    <property type="match status" value="1"/>
</dbReference>
<evidence type="ECO:0000259" key="8">
    <source>
        <dbReference type="PROSITE" id="PS51910"/>
    </source>
</evidence>
<evidence type="ECO:0000256" key="1">
    <source>
        <dbReference type="ARBA" id="ARBA00000822"/>
    </source>
</evidence>
<dbReference type="GO" id="GO:0000272">
    <property type="term" value="P:polysaccharide catabolic process"/>
    <property type="evidence" value="ECO:0007669"/>
    <property type="project" value="UniProtKB-KW"/>
</dbReference>
<dbReference type="AlphaFoldDB" id="A0A6N2YD36"/>
<dbReference type="PANTHER" id="PTHR11177:SF317">
    <property type="entry name" value="CHITINASE 12-RELATED"/>
    <property type="match status" value="1"/>
</dbReference>
<keyword evidence="4" id="KW-0146">Chitin degradation</keyword>
<dbReference type="Pfam" id="PF00704">
    <property type="entry name" value="Glyco_hydro_18"/>
    <property type="match status" value="1"/>
</dbReference>
<accession>A0A6N2YD36</accession>
<dbReference type="InterPro" id="IPR013783">
    <property type="entry name" value="Ig-like_fold"/>
</dbReference>
<dbReference type="CDD" id="cd12215">
    <property type="entry name" value="ChiC_BD"/>
    <property type="match status" value="1"/>
</dbReference>
<dbReference type="SUPFAM" id="SSF51055">
    <property type="entry name" value="Carbohydrate binding domain"/>
    <property type="match status" value="1"/>
</dbReference>
<dbReference type="RefSeq" id="WP_115240014.1">
    <property type="nucleotide sequence ID" value="NZ_CACRTM010000013.1"/>
</dbReference>
<reference evidence="9" key="1">
    <citation type="submission" date="2019-11" db="EMBL/GenBank/DDBJ databases">
        <authorList>
            <person name="Feng L."/>
        </authorList>
    </citation>
    <scope>NUCLEOTIDE SEQUENCE</scope>
    <source>
        <strain evidence="9">KOxytocaLFYP65</strain>
    </source>
</reference>
<dbReference type="SMART" id="SM00636">
    <property type="entry name" value="Glyco_18"/>
    <property type="match status" value="1"/>
</dbReference>
<dbReference type="Gene3D" id="2.10.10.20">
    <property type="entry name" value="Carbohydrate-binding module superfamily 5/12"/>
    <property type="match status" value="1"/>
</dbReference>
<dbReference type="InterPro" id="IPR001223">
    <property type="entry name" value="Glyco_hydro18_cat"/>
</dbReference>
<evidence type="ECO:0000256" key="2">
    <source>
        <dbReference type="ARBA" id="ARBA00012729"/>
    </source>
</evidence>
<dbReference type="Gene3D" id="3.10.50.10">
    <property type="match status" value="1"/>
</dbReference>
<dbReference type="GO" id="GO:0005576">
    <property type="term" value="C:extracellular region"/>
    <property type="evidence" value="ECO:0007669"/>
    <property type="project" value="InterPro"/>
</dbReference>
<protein>
    <recommendedName>
        <fullName evidence="2">chitinase</fullName>
        <ecNumber evidence="2">3.2.1.14</ecNumber>
    </recommendedName>
</protein>
<keyword evidence="9" id="KW-0326">Glycosidase</keyword>
<dbReference type="InterPro" id="IPR011583">
    <property type="entry name" value="Chitinase_II/V-like_cat"/>
</dbReference>
<feature type="region of interest" description="Disordered" evidence="7">
    <location>
        <begin position="611"/>
        <end position="651"/>
    </location>
</feature>
<evidence type="ECO:0000256" key="7">
    <source>
        <dbReference type="SAM" id="MobiDB-lite"/>
    </source>
</evidence>
<evidence type="ECO:0000313" key="9">
    <source>
        <dbReference type="EMBL" id="VYT64731.1"/>
    </source>
</evidence>
<dbReference type="GO" id="GO:0006032">
    <property type="term" value="P:chitin catabolic process"/>
    <property type="evidence" value="ECO:0007669"/>
    <property type="project" value="UniProtKB-KW"/>
</dbReference>
<proteinExistence type="predicted"/>
<dbReference type="PROSITE" id="PS51910">
    <property type="entry name" value="GH18_2"/>
    <property type="match status" value="1"/>
</dbReference>
<dbReference type="Gene3D" id="3.20.20.80">
    <property type="entry name" value="Glycosidases"/>
    <property type="match status" value="1"/>
</dbReference>
<dbReference type="EC" id="3.2.1.14" evidence="2"/>